<evidence type="ECO:0000313" key="2">
    <source>
        <dbReference type="Proteomes" id="UP000289784"/>
    </source>
</evidence>
<keyword evidence="1" id="KW-0489">Methyltransferase</keyword>
<keyword evidence="1" id="KW-0808">Transferase</keyword>
<dbReference type="Proteomes" id="UP000289784">
    <property type="component" value="Unassembled WGS sequence"/>
</dbReference>
<name>A0A4Q1JUV0_9GAMM</name>
<evidence type="ECO:0000313" key="1">
    <source>
        <dbReference type="EMBL" id="RXR05216.1"/>
    </source>
</evidence>
<dbReference type="GO" id="GO:0008168">
    <property type="term" value="F:methyltransferase activity"/>
    <property type="evidence" value="ECO:0007669"/>
    <property type="project" value="UniProtKB-KW"/>
</dbReference>
<dbReference type="GO" id="GO:0032259">
    <property type="term" value="P:methylation"/>
    <property type="evidence" value="ECO:0007669"/>
    <property type="project" value="UniProtKB-KW"/>
</dbReference>
<organism evidence="1 2">
    <name type="scientific">Pseudoxanthomonas composti</name>
    <dbReference type="NCBI Taxonomy" id="2137479"/>
    <lineage>
        <taxon>Bacteria</taxon>
        <taxon>Pseudomonadati</taxon>
        <taxon>Pseudomonadota</taxon>
        <taxon>Gammaproteobacteria</taxon>
        <taxon>Lysobacterales</taxon>
        <taxon>Lysobacteraceae</taxon>
        <taxon>Pseudoxanthomonas</taxon>
    </lineage>
</organism>
<dbReference type="InterPro" id="IPR029063">
    <property type="entry name" value="SAM-dependent_MTases_sf"/>
</dbReference>
<reference evidence="1 2" key="1">
    <citation type="submission" date="2019-01" db="EMBL/GenBank/DDBJ databases">
        <title>Pseudoxanthomonas composti sp. nov., isolated from compost.</title>
        <authorList>
            <person name="Yang G."/>
        </authorList>
    </citation>
    <scope>NUCLEOTIDE SEQUENCE [LARGE SCALE GENOMIC DNA]</scope>
    <source>
        <strain evidence="1 2">GSS15</strain>
    </source>
</reference>
<accession>A0A4Q1JUV0</accession>
<dbReference type="Gene3D" id="3.40.50.150">
    <property type="entry name" value="Vaccinia Virus protein VP39"/>
    <property type="match status" value="1"/>
</dbReference>
<gene>
    <name evidence="1" type="ORF">EPA99_10690</name>
</gene>
<dbReference type="SUPFAM" id="SSF53335">
    <property type="entry name" value="S-adenosyl-L-methionine-dependent methyltransferases"/>
    <property type="match status" value="1"/>
</dbReference>
<dbReference type="RefSeq" id="WP_129471220.1">
    <property type="nucleotide sequence ID" value="NZ_SAWZ01000005.1"/>
</dbReference>
<sequence length="190" mass="20784">MLSAEAERVAALLGPAAPQPWLWLAPQAVPTPEKLPRCLFLHGQAAGFFGQIRCALPFPLPTEGFGTIVLQHVHEGGMEGLLAECARLLEPGGRLWLVSLNPWSPYRARWRRSGLHVREARSWQAELEDGGLTVLGGRRRFGPVWRARNEAPAHTPPRLRAVTLLEAEKRVAALIPPKAIPSWGVGASPV</sequence>
<dbReference type="AlphaFoldDB" id="A0A4Q1JUV0"/>
<comment type="caution">
    <text evidence="1">The sequence shown here is derived from an EMBL/GenBank/DDBJ whole genome shotgun (WGS) entry which is preliminary data.</text>
</comment>
<protein>
    <submittedName>
        <fullName evidence="1">Class I SAM-dependent methyltransferase</fullName>
    </submittedName>
</protein>
<dbReference type="OrthoDB" id="5983563at2"/>
<keyword evidence="2" id="KW-1185">Reference proteome</keyword>
<dbReference type="EMBL" id="SAWZ01000005">
    <property type="protein sequence ID" value="RXR05216.1"/>
    <property type="molecule type" value="Genomic_DNA"/>
</dbReference>
<proteinExistence type="predicted"/>